<reference evidence="1" key="1">
    <citation type="submission" date="2022-04" db="EMBL/GenBank/DDBJ databases">
        <title>Genome of the entomopathogenic fungus Entomophthora muscae.</title>
        <authorList>
            <person name="Elya C."/>
            <person name="Lovett B.R."/>
            <person name="Lee E."/>
            <person name="Macias A.M."/>
            <person name="Hajek A.E."/>
            <person name="De Bivort B.L."/>
            <person name="Kasson M.T."/>
            <person name="De Fine Licht H.H."/>
            <person name="Stajich J.E."/>
        </authorList>
    </citation>
    <scope>NUCLEOTIDE SEQUENCE</scope>
    <source>
        <strain evidence="1">Berkeley</strain>
    </source>
</reference>
<proteinExistence type="predicted"/>
<keyword evidence="2" id="KW-1185">Reference proteome</keyword>
<protein>
    <submittedName>
        <fullName evidence="1">Uncharacterized protein</fullName>
    </submittedName>
</protein>
<comment type="caution">
    <text evidence="1">The sequence shown here is derived from an EMBL/GenBank/DDBJ whole genome shotgun (WGS) entry which is preliminary data.</text>
</comment>
<dbReference type="Proteomes" id="UP001165960">
    <property type="component" value="Unassembled WGS sequence"/>
</dbReference>
<accession>A0ACC2UU01</accession>
<dbReference type="EMBL" id="QTSX02000006">
    <property type="protein sequence ID" value="KAJ9090439.1"/>
    <property type="molecule type" value="Genomic_DNA"/>
</dbReference>
<sequence length="151" mass="15783">MNVFVNILDNNLPTLKGSKIIAPLIISETPKKNGPEIASDSLISSPKFEPGLLFDLVDENSSKVDVNSTPSQSLPCKLTSSQSTVADVDLKHYEATPGDVGDIGEAGDLLCLVLGSLLAVLSVVPAKATSCSPPSVGLCNYILNPCQGMKE</sequence>
<organism evidence="1 2">
    <name type="scientific">Entomophthora muscae</name>
    <dbReference type="NCBI Taxonomy" id="34485"/>
    <lineage>
        <taxon>Eukaryota</taxon>
        <taxon>Fungi</taxon>
        <taxon>Fungi incertae sedis</taxon>
        <taxon>Zoopagomycota</taxon>
        <taxon>Entomophthoromycotina</taxon>
        <taxon>Entomophthoromycetes</taxon>
        <taxon>Entomophthorales</taxon>
        <taxon>Entomophthoraceae</taxon>
        <taxon>Entomophthora</taxon>
    </lineage>
</organism>
<evidence type="ECO:0000313" key="2">
    <source>
        <dbReference type="Proteomes" id="UP001165960"/>
    </source>
</evidence>
<name>A0ACC2UU01_9FUNG</name>
<gene>
    <name evidence="1" type="ORF">DSO57_1002745</name>
</gene>
<evidence type="ECO:0000313" key="1">
    <source>
        <dbReference type="EMBL" id="KAJ9090439.1"/>
    </source>
</evidence>